<comment type="similarity">
    <text evidence="1">Belongs to the CdaR family.</text>
</comment>
<dbReference type="InterPro" id="IPR042070">
    <property type="entry name" value="PucR_C-HTH_sf"/>
</dbReference>
<dbReference type="Pfam" id="PF17853">
    <property type="entry name" value="GGDEF_2"/>
    <property type="match status" value="1"/>
</dbReference>
<dbReference type="PANTHER" id="PTHR33744:SF1">
    <property type="entry name" value="DNA-BINDING TRANSCRIPTIONAL ACTIVATOR ADER"/>
    <property type="match status" value="1"/>
</dbReference>
<sequence>MTMPTEQPTPEPGPGAGNTPRPVPVPYAPEGTLAGDPAHDPAEAPFLGLLATGAAAEEYERPVLRARAGGATAGRLAALERAKLLALRVRAELEDRRRREAELSALYATAHDLAGLRDLDAVLRAIVRRARSLLGTEVAYLTLNDPSAGDTYMRVTDGSVSARFQQLRLGMGEGLGGLVAQTARPYVTDSYFHDERFRHTHTIDSGVQDEGLVAILGVPLMLGSGVIGVLFAADRRERVFEHGQIALLAAHAAHAAVAIDTANLLAETRKTLTELEAANEIIRDRSAVIERASDVHDRLTELVLRGGGVQDVAGAVAEVLHGEVEFTEPGGAPAEALDRSRADGHAVRDGADWVAAVGAGGEVLGALVLRGHPALDPVDQRTLERAAMVTSLLLLARRTAGEAEQRVRGELLDDLLNAADRDPRLLRERAARVGADLDAPHVVLAARTDGPRPDDAHSHGTDRHRLRSAASHLAATRRGLAAVRDGGAVLLLPLGPDDDPAHTARETAARLGAALHLPVTVGASAPVPAPAARPAAVADAYAEARRCREALGALGRAGQGAAAADFGFLGLLLADTRDVDGFVHRTLGAVTDYDARRGTELLRTLGAYFACGMSPARTKDALHVHVNTVAQRLDRVSRLLGPDWQTPARALEIQLALRLHQLSSGVAGDTGA</sequence>
<proteinExistence type="inferred from homology"/>
<dbReference type="InterPro" id="IPR041522">
    <property type="entry name" value="CdaR_GGDEF"/>
</dbReference>
<dbReference type="AlphaFoldDB" id="A0A640TP10"/>
<dbReference type="SMART" id="SM00065">
    <property type="entry name" value="GAF"/>
    <property type="match status" value="1"/>
</dbReference>
<evidence type="ECO:0000256" key="1">
    <source>
        <dbReference type="ARBA" id="ARBA00006754"/>
    </source>
</evidence>
<dbReference type="Gene3D" id="3.30.450.40">
    <property type="match status" value="1"/>
</dbReference>
<evidence type="ECO:0000313" key="5">
    <source>
        <dbReference type="Proteomes" id="UP000429552"/>
    </source>
</evidence>
<dbReference type="EMBL" id="BLIP01000002">
    <property type="protein sequence ID" value="GFE25407.1"/>
    <property type="molecule type" value="Genomic_DNA"/>
</dbReference>
<dbReference type="RefSeq" id="WP_371874928.1">
    <property type="nucleotide sequence ID" value="NZ_BLIP01000002.1"/>
</dbReference>
<gene>
    <name evidence="4" type="ORF">Sliba_58600</name>
</gene>
<feature type="domain" description="GAF" evidence="3">
    <location>
        <begin position="118"/>
        <end position="269"/>
    </location>
</feature>
<evidence type="ECO:0000256" key="2">
    <source>
        <dbReference type="SAM" id="MobiDB-lite"/>
    </source>
</evidence>
<protein>
    <submittedName>
        <fullName evidence="4">Cyclic diguanylate phosphodiesterase</fullName>
    </submittedName>
</protein>
<reference evidence="4 5" key="1">
    <citation type="submission" date="2019-12" db="EMBL/GenBank/DDBJ databases">
        <title>Whole genome shotgun sequence of Streptomyces libani subsp. libani NBRC 13452.</title>
        <authorList>
            <person name="Ichikawa N."/>
            <person name="Kimura A."/>
            <person name="Kitahashi Y."/>
            <person name="Komaki H."/>
            <person name="Tamura T."/>
        </authorList>
    </citation>
    <scope>NUCLEOTIDE SEQUENCE [LARGE SCALE GENOMIC DNA]</scope>
    <source>
        <strain evidence="4 5">NBRC 13452</strain>
    </source>
</reference>
<dbReference type="SUPFAM" id="SSF55781">
    <property type="entry name" value="GAF domain-like"/>
    <property type="match status" value="1"/>
</dbReference>
<feature type="region of interest" description="Disordered" evidence="2">
    <location>
        <begin position="447"/>
        <end position="466"/>
    </location>
</feature>
<dbReference type="PANTHER" id="PTHR33744">
    <property type="entry name" value="CARBOHYDRATE DIACID REGULATOR"/>
    <property type="match status" value="1"/>
</dbReference>
<dbReference type="Gene3D" id="1.10.10.2840">
    <property type="entry name" value="PucR C-terminal helix-turn-helix domain"/>
    <property type="match status" value="1"/>
</dbReference>
<name>A0A640TP10_STRNI</name>
<dbReference type="Pfam" id="PF01590">
    <property type="entry name" value="GAF"/>
    <property type="match status" value="1"/>
</dbReference>
<feature type="region of interest" description="Disordered" evidence="2">
    <location>
        <begin position="1"/>
        <end position="39"/>
    </location>
</feature>
<dbReference type="InterPro" id="IPR051448">
    <property type="entry name" value="CdaR-like_regulators"/>
</dbReference>
<dbReference type="Proteomes" id="UP000429552">
    <property type="component" value="Unassembled WGS sequence"/>
</dbReference>
<dbReference type="InterPro" id="IPR025736">
    <property type="entry name" value="PucR_C-HTH_dom"/>
</dbReference>
<dbReference type="InterPro" id="IPR003018">
    <property type="entry name" value="GAF"/>
</dbReference>
<organism evidence="4 5">
    <name type="scientific">Streptomyces nigrescens</name>
    <dbReference type="NCBI Taxonomy" id="1920"/>
    <lineage>
        <taxon>Bacteria</taxon>
        <taxon>Bacillati</taxon>
        <taxon>Actinomycetota</taxon>
        <taxon>Actinomycetes</taxon>
        <taxon>Kitasatosporales</taxon>
        <taxon>Streptomycetaceae</taxon>
        <taxon>Streptomyces</taxon>
    </lineage>
</organism>
<accession>A0A640TP10</accession>
<dbReference type="Pfam" id="PF13556">
    <property type="entry name" value="HTH_30"/>
    <property type="match status" value="1"/>
</dbReference>
<feature type="compositionally biased region" description="Basic and acidic residues" evidence="2">
    <location>
        <begin position="449"/>
        <end position="463"/>
    </location>
</feature>
<comment type="caution">
    <text evidence="4">The sequence shown here is derived from an EMBL/GenBank/DDBJ whole genome shotgun (WGS) entry which is preliminary data.</text>
</comment>
<evidence type="ECO:0000259" key="3">
    <source>
        <dbReference type="SMART" id="SM00065"/>
    </source>
</evidence>
<dbReference type="InterPro" id="IPR029016">
    <property type="entry name" value="GAF-like_dom_sf"/>
</dbReference>
<evidence type="ECO:0000313" key="4">
    <source>
        <dbReference type="EMBL" id="GFE25407.1"/>
    </source>
</evidence>